<sequence length="186" mass="19747">MLHLPCLSKKRRGVNDDEENSLAQSNVRDSFLQVKNKDAGQLPHARLLMHPHRFLLLGEGGKAVATMAQMRTRDQMFERAECLDADCYRRSLPSIPGGPERPFSPYWPGYPGRPTIPAFPGGLWSPRDPRLPGGPAMPTVPGGPFSPGSPTGLGGPLHFPWITPGAPALPGGPLGPGGPGGPAGPR</sequence>
<dbReference type="AlphaFoldDB" id="A0A0M3IJZ8"/>
<evidence type="ECO:0000313" key="2">
    <source>
        <dbReference type="Proteomes" id="UP000036681"/>
    </source>
</evidence>
<accession>A0A0M3IJZ8</accession>
<organism evidence="2 3">
    <name type="scientific">Ascaris lumbricoides</name>
    <name type="common">Giant roundworm</name>
    <dbReference type="NCBI Taxonomy" id="6252"/>
    <lineage>
        <taxon>Eukaryota</taxon>
        <taxon>Metazoa</taxon>
        <taxon>Ecdysozoa</taxon>
        <taxon>Nematoda</taxon>
        <taxon>Chromadorea</taxon>
        <taxon>Rhabditida</taxon>
        <taxon>Spirurina</taxon>
        <taxon>Ascaridomorpha</taxon>
        <taxon>Ascaridoidea</taxon>
        <taxon>Ascarididae</taxon>
        <taxon>Ascaris</taxon>
    </lineage>
</organism>
<keyword evidence="2" id="KW-1185">Reference proteome</keyword>
<name>A0A0M3IJZ8_ASCLU</name>
<feature type="region of interest" description="Disordered" evidence="1">
    <location>
        <begin position="163"/>
        <end position="186"/>
    </location>
</feature>
<dbReference type="Proteomes" id="UP000036681">
    <property type="component" value="Unplaced"/>
</dbReference>
<evidence type="ECO:0000313" key="3">
    <source>
        <dbReference type="WBParaSite" id="ALUE_0001903201-mRNA-1"/>
    </source>
</evidence>
<evidence type="ECO:0000256" key="1">
    <source>
        <dbReference type="SAM" id="MobiDB-lite"/>
    </source>
</evidence>
<protein>
    <submittedName>
        <fullName evidence="3">Collagen alpha-1(I) chain-like</fullName>
    </submittedName>
</protein>
<reference evidence="3" key="1">
    <citation type="submission" date="2017-02" db="UniProtKB">
        <authorList>
            <consortium name="WormBaseParasite"/>
        </authorList>
    </citation>
    <scope>IDENTIFICATION</scope>
</reference>
<proteinExistence type="predicted"/>
<dbReference type="WBParaSite" id="ALUE_0001903201-mRNA-1">
    <property type="protein sequence ID" value="ALUE_0001903201-mRNA-1"/>
    <property type="gene ID" value="ALUE_0001903201"/>
</dbReference>
<feature type="compositionally biased region" description="Gly residues" evidence="1">
    <location>
        <begin position="172"/>
        <end position="186"/>
    </location>
</feature>